<evidence type="ECO:0000256" key="7">
    <source>
        <dbReference type="ARBA" id="ARBA00013188"/>
    </source>
</evidence>
<feature type="binding site" evidence="10">
    <location>
        <position position="61"/>
    </location>
    <ligand>
        <name>substrate</name>
    </ligand>
</feature>
<dbReference type="PROSITE" id="PS01086">
    <property type="entry name" value="RIBUL_P_3_EPIMER_2"/>
    <property type="match status" value="1"/>
</dbReference>
<organism evidence="11 12">
    <name type="scientific">Limnospira maxima CS-328</name>
    <dbReference type="NCBI Taxonomy" id="513049"/>
    <lineage>
        <taxon>Bacteria</taxon>
        <taxon>Bacillati</taxon>
        <taxon>Cyanobacteriota</taxon>
        <taxon>Cyanophyceae</taxon>
        <taxon>Oscillatoriophycideae</taxon>
        <taxon>Oscillatoriales</taxon>
        <taxon>Sirenicapillariaceae</taxon>
        <taxon>Limnospira</taxon>
    </lineage>
</organism>
<dbReference type="GO" id="GO:0006098">
    <property type="term" value="P:pentose-phosphate shunt"/>
    <property type="evidence" value="ECO:0007669"/>
    <property type="project" value="UniProtKB-UniRule"/>
</dbReference>
<dbReference type="EC" id="5.1.3.1" evidence="7 10"/>
<sequence length="281" mass="30487">MAGVGMGRYSLGKSPAGMAKALFLFVPWGQQILIHWIKRPDVGGNTIAMSQSQKSVVIAPSILSADFSRLGEEIRAVDEAGADWIHVDVMDGRFVPNITIGPLIVDAIRPVTKKPLDVHLMIVEPEKYVEDFAKAGADIISVHAEHNASPHLHRTLNLIRECGKQSGVVLNPSTPLDLIEYVLDVCDLVLIMSVNPGFGGQKFIPTVVPKIRQLRQMCDERGLDPWIEVDGGLKIDNTWQVLEAGANAIVAGSAVFNADNYSEAIAGIRNSKRPTPELATV</sequence>
<dbReference type="Proteomes" id="UP000004061">
    <property type="component" value="Unassembled WGS sequence"/>
</dbReference>
<feature type="active site" description="Proton donor" evidence="10">
    <location>
        <position position="230"/>
    </location>
</feature>
<comment type="catalytic activity">
    <reaction evidence="1 10">
        <text>D-ribulose 5-phosphate = D-xylulose 5-phosphate</text>
        <dbReference type="Rhea" id="RHEA:13677"/>
        <dbReference type="ChEBI" id="CHEBI:57737"/>
        <dbReference type="ChEBI" id="CHEBI:58121"/>
        <dbReference type="EC" id="5.1.3.1"/>
    </reaction>
</comment>
<dbReference type="GO" id="GO:0004750">
    <property type="term" value="F:D-ribulose-phosphate 3-epimerase activity"/>
    <property type="evidence" value="ECO:0007669"/>
    <property type="project" value="UniProtKB-UniRule"/>
</dbReference>
<dbReference type="GO" id="GO:0019323">
    <property type="term" value="P:pentose catabolic process"/>
    <property type="evidence" value="ECO:0007669"/>
    <property type="project" value="UniProtKB-UniRule"/>
</dbReference>
<evidence type="ECO:0000256" key="9">
    <source>
        <dbReference type="ARBA" id="ARBA00023235"/>
    </source>
</evidence>
<comment type="similarity">
    <text evidence="6 10">Belongs to the ribulose-phosphate 3-epimerase family.</text>
</comment>
<dbReference type="Gene3D" id="3.20.20.70">
    <property type="entry name" value="Aldolase class I"/>
    <property type="match status" value="1"/>
</dbReference>
<dbReference type="EMBL" id="ABYK01000009">
    <property type="protein sequence ID" value="EDZ95680.1"/>
    <property type="molecule type" value="Genomic_DNA"/>
</dbReference>
<feature type="binding site" evidence="10">
    <location>
        <begin position="252"/>
        <end position="253"/>
    </location>
    <ligand>
        <name>substrate</name>
    </ligand>
</feature>
<evidence type="ECO:0000256" key="4">
    <source>
        <dbReference type="ARBA" id="ARBA00001947"/>
    </source>
</evidence>
<dbReference type="InterPro" id="IPR013785">
    <property type="entry name" value="Aldolase_TIM"/>
</dbReference>
<comment type="cofactor">
    <cofactor evidence="10">
        <name>a divalent metal cation</name>
        <dbReference type="ChEBI" id="CHEBI:60240"/>
    </cofactor>
    <text evidence="10">Binds 1 divalent metal cation per subunit.</text>
</comment>
<protein>
    <recommendedName>
        <fullName evidence="7 10">Ribulose-phosphate 3-epimerase</fullName>
        <ecNumber evidence="7 10">5.1.3.1</ecNumber>
    </recommendedName>
</protein>
<dbReference type="GO" id="GO:0005737">
    <property type="term" value="C:cytoplasm"/>
    <property type="evidence" value="ECO:0007669"/>
    <property type="project" value="UniProtKB-ARBA"/>
</dbReference>
<reference evidence="11 12" key="1">
    <citation type="journal article" date="2011" name="Appl. Environ. Microbiol.">
        <title>Contribution of a Sodium Ion Gradient to Energy Conservation during Fermentation in the Cyanobacterium Arthrospira (Spirulina) maxima CS-328.</title>
        <authorList>
            <person name="Carrieri D."/>
            <person name="Ananyev G."/>
            <person name="Lenz O."/>
            <person name="Bryant D.A."/>
            <person name="Dismukes G.C."/>
        </authorList>
    </citation>
    <scope>NUCLEOTIDE SEQUENCE [LARGE SCALE GENOMIC DNA]</scope>
    <source>
        <strain evidence="11 12">CS-328</strain>
    </source>
</reference>
<keyword evidence="12" id="KW-1185">Reference proteome</keyword>
<accession>B5VYR0</accession>
<dbReference type="InterPro" id="IPR000056">
    <property type="entry name" value="Ribul_P_3_epim-like"/>
</dbReference>
<evidence type="ECO:0000256" key="8">
    <source>
        <dbReference type="ARBA" id="ARBA00022723"/>
    </source>
</evidence>
<feature type="binding site" evidence="10">
    <location>
        <position position="86"/>
    </location>
    <ligand>
        <name>a divalent metal cation</name>
        <dbReference type="ChEBI" id="CHEBI:60240"/>
    </ligand>
</feature>
<dbReference type="CDD" id="cd00429">
    <property type="entry name" value="RPE"/>
    <property type="match status" value="1"/>
</dbReference>
<comment type="pathway">
    <text evidence="10">Carbohydrate degradation.</text>
</comment>
<evidence type="ECO:0000256" key="2">
    <source>
        <dbReference type="ARBA" id="ARBA00001936"/>
    </source>
</evidence>
<evidence type="ECO:0000256" key="6">
    <source>
        <dbReference type="ARBA" id="ARBA00009541"/>
    </source>
</evidence>
<evidence type="ECO:0000256" key="1">
    <source>
        <dbReference type="ARBA" id="ARBA00001782"/>
    </source>
</evidence>
<comment type="function">
    <text evidence="10">Catalyzes the reversible epimerization of D-ribulose 5-phosphate to D-xylulose 5-phosphate.</text>
</comment>
<dbReference type="InterPro" id="IPR011060">
    <property type="entry name" value="RibuloseP-bd_barrel"/>
</dbReference>
<feature type="binding site" evidence="10">
    <location>
        <position position="119"/>
    </location>
    <ligand>
        <name>substrate</name>
    </ligand>
</feature>
<evidence type="ECO:0000313" key="11">
    <source>
        <dbReference type="EMBL" id="EDZ95680.1"/>
    </source>
</evidence>
<dbReference type="PROSITE" id="PS01085">
    <property type="entry name" value="RIBUL_P_3_EPIMER_1"/>
    <property type="match status" value="1"/>
</dbReference>
<comment type="cofactor">
    <cofactor evidence="5">
        <name>Fe(2+)</name>
        <dbReference type="ChEBI" id="CHEBI:29033"/>
    </cofactor>
</comment>
<dbReference type="PANTHER" id="PTHR11749">
    <property type="entry name" value="RIBULOSE-5-PHOSPHATE-3-EPIMERASE"/>
    <property type="match status" value="1"/>
</dbReference>
<keyword evidence="9 10" id="KW-0413">Isomerase</keyword>
<dbReference type="SUPFAM" id="SSF51366">
    <property type="entry name" value="Ribulose-phoshate binding barrel"/>
    <property type="match status" value="1"/>
</dbReference>
<dbReference type="FunFam" id="3.20.20.70:FF:000004">
    <property type="entry name" value="Ribulose-phosphate 3-epimerase"/>
    <property type="match status" value="1"/>
</dbReference>
<evidence type="ECO:0000256" key="10">
    <source>
        <dbReference type="HAMAP-Rule" id="MF_02227"/>
    </source>
</evidence>
<feature type="binding site" evidence="10">
    <location>
        <position position="88"/>
    </location>
    <ligand>
        <name>a divalent metal cation</name>
        <dbReference type="ChEBI" id="CHEBI:60240"/>
    </ligand>
</feature>
<comment type="cofactor">
    <cofactor evidence="4">
        <name>Zn(2+)</name>
        <dbReference type="ChEBI" id="CHEBI:29105"/>
    </cofactor>
</comment>
<feature type="binding site" evidence="10">
    <location>
        <position position="230"/>
    </location>
    <ligand>
        <name>a divalent metal cation</name>
        <dbReference type="ChEBI" id="CHEBI:60240"/>
    </ligand>
</feature>
<comment type="cofactor">
    <cofactor evidence="3">
        <name>Co(2+)</name>
        <dbReference type="ChEBI" id="CHEBI:48828"/>
    </cofactor>
</comment>
<gene>
    <name evidence="10" type="primary">rpe</name>
    <name evidence="11" type="ORF">AmaxDRAFT_1652</name>
</gene>
<dbReference type="NCBIfam" id="TIGR01163">
    <property type="entry name" value="rpe"/>
    <property type="match status" value="1"/>
</dbReference>
<feature type="binding site" evidence="10">
    <location>
        <position position="119"/>
    </location>
    <ligand>
        <name>a divalent metal cation</name>
        <dbReference type="ChEBI" id="CHEBI:60240"/>
    </ligand>
</feature>
<evidence type="ECO:0000256" key="3">
    <source>
        <dbReference type="ARBA" id="ARBA00001941"/>
    </source>
</evidence>
<evidence type="ECO:0000313" key="12">
    <source>
        <dbReference type="Proteomes" id="UP000004061"/>
    </source>
</evidence>
<keyword evidence="8 10" id="KW-0479">Metal-binding</keyword>
<dbReference type="GO" id="GO:0046872">
    <property type="term" value="F:metal ion binding"/>
    <property type="evidence" value="ECO:0007669"/>
    <property type="project" value="UniProtKB-UniRule"/>
</dbReference>
<dbReference type="InterPro" id="IPR026019">
    <property type="entry name" value="Ribul_P_3_epim"/>
</dbReference>
<dbReference type="HAMAP" id="MF_02227">
    <property type="entry name" value="RPE"/>
    <property type="match status" value="1"/>
</dbReference>
<dbReference type="NCBIfam" id="NF004076">
    <property type="entry name" value="PRK05581.1-4"/>
    <property type="match status" value="1"/>
</dbReference>
<proteinExistence type="inferred from homology"/>
<comment type="cofactor">
    <cofactor evidence="2">
        <name>Mn(2+)</name>
        <dbReference type="ChEBI" id="CHEBI:29035"/>
    </cofactor>
</comment>
<name>B5VYR0_LIMMA</name>
<dbReference type="Pfam" id="PF00834">
    <property type="entry name" value="Ribul_P_3_epim"/>
    <property type="match status" value="1"/>
</dbReference>
<comment type="caution">
    <text evidence="11">The sequence shown here is derived from an EMBL/GenBank/DDBJ whole genome shotgun (WGS) entry which is preliminary data.</text>
</comment>
<evidence type="ECO:0000256" key="5">
    <source>
        <dbReference type="ARBA" id="ARBA00001954"/>
    </source>
</evidence>
<dbReference type="AlphaFoldDB" id="B5VYR0"/>
<feature type="binding site" evidence="10">
    <location>
        <begin position="230"/>
        <end position="232"/>
    </location>
    <ligand>
        <name>substrate</name>
    </ligand>
</feature>
<feature type="active site" description="Proton acceptor" evidence="10">
    <location>
        <position position="88"/>
    </location>
</feature>
<keyword evidence="10" id="KW-0119">Carbohydrate metabolism</keyword>
<feature type="binding site" evidence="10">
    <location>
        <begin position="197"/>
        <end position="200"/>
    </location>
    <ligand>
        <name>substrate</name>
    </ligand>
</feature>